<dbReference type="AlphaFoldDB" id="A0A1C3X5H7"/>
<dbReference type="Gene3D" id="3.90.1590.10">
    <property type="entry name" value="glutathione-dependent formaldehyde- activating enzyme (gfa)"/>
    <property type="match status" value="1"/>
</dbReference>
<dbReference type="Proteomes" id="UP000199101">
    <property type="component" value="Unassembled WGS sequence"/>
</dbReference>
<evidence type="ECO:0000256" key="1">
    <source>
        <dbReference type="ARBA" id="ARBA00005495"/>
    </source>
</evidence>
<keyword evidence="2" id="KW-0479">Metal-binding</keyword>
<dbReference type="Pfam" id="PF04828">
    <property type="entry name" value="GFA"/>
    <property type="match status" value="1"/>
</dbReference>
<organism evidence="6 7">
    <name type="scientific">Rhizobium multihospitium</name>
    <dbReference type="NCBI Taxonomy" id="410764"/>
    <lineage>
        <taxon>Bacteria</taxon>
        <taxon>Pseudomonadati</taxon>
        <taxon>Pseudomonadota</taxon>
        <taxon>Alphaproteobacteria</taxon>
        <taxon>Hyphomicrobiales</taxon>
        <taxon>Rhizobiaceae</taxon>
        <taxon>Rhizobium/Agrobacterium group</taxon>
        <taxon>Rhizobium</taxon>
    </lineage>
</organism>
<dbReference type="GO" id="GO:0046872">
    <property type="term" value="F:metal ion binding"/>
    <property type="evidence" value="ECO:0007669"/>
    <property type="project" value="UniProtKB-KW"/>
</dbReference>
<dbReference type="InterPro" id="IPR011057">
    <property type="entry name" value="Mss4-like_sf"/>
</dbReference>
<dbReference type="InterPro" id="IPR006913">
    <property type="entry name" value="CENP-V/GFA"/>
</dbReference>
<dbReference type="EMBL" id="FMAG01000010">
    <property type="protein sequence ID" value="SCB47264.1"/>
    <property type="molecule type" value="Genomic_DNA"/>
</dbReference>
<evidence type="ECO:0000256" key="2">
    <source>
        <dbReference type="ARBA" id="ARBA00022723"/>
    </source>
</evidence>
<proteinExistence type="inferred from homology"/>
<dbReference type="STRING" id="410764.GA0061103_0123"/>
<evidence type="ECO:0000313" key="6">
    <source>
        <dbReference type="EMBL" id="SCB47264.1"/>
    </source>
</evidence>
<keyword evidence="7" id="KW-1185">Reference proteome</keyword>
<reference evidence="7" key="1">
    <citation type="submission" date="2016-08" db="EMBL/GenBank/DDBJ databases">
        <authorList>
            <person name="Varghese N."/>
            <person name="Submissions Spin"/>
        </authorList>
    </citation>
    <scope>NUCLEOTIDE SEQUENCE [LARGE SCALE GENOMIC DNA]</scope>
    <source>
        <strain evidence="7">HAMBI 2975</strain>
    </source>
</reference>
<name>A0A1C3X5H7_9HYPH</name>
<evidence type="ECO:0000256" key="3">
    <source>
        <dbReference type="ARBA" id="ARBA00022833"/>
    </source>
</evidence>
<feature type="domain" description="CENP-V/GFA" evidence="5">
    <location>
        <begin position="2"/>
        <end position="119"/>
    </location>
</feature>
<accession>A0A1C3X5H7</accession>
<dbReference type="PANTHER" id="PTHR33337">
    <property type="entry name" value="GFA DOMAIN-CONTAINING PROTEIN"/>
    <property type="match status" value="1"/>
</dbReference>
<dbReference type="SUPFAM" id="SSF51316">
    <property type="entry name" value="Mss4-like"/>
    <property type="match status" value="1"/>
</dbReference>
<dbReference type="PANTHER" id="PTHR33337:SF40">
    <property type="entry name" value="CENP-V_GFA DOMAIN-CONTAINING PROTEIN-RELATED"/>
    <property type="match status" value="1"/>
</dbReference>
<gene>
    <name evidence="6" type="ORF">GA0061103_0123</name>
</gene>
<evidence type="ECO:0000256" key="4">
    <source>
        <dbReference type="ARBA" id="ARBA00023239"/>
    </source>
</evidence>
<sequence>MYKGSCLCSTVKYEVRGDLGPAIYCHCSRCRKATATAFATNAAVAASDFVIIEGESSLKAFDSLPGVQRFFCSNCGSPIISRRDTMPEVVRLRLGTLDTPLPAPPAAHYFVASKAEWYEIHDGLPQFA</sequence>
<protein>
    <submittedName>
        <fullName evidence="6">Uncharacterized conserved protein</fullName>
    </submittedName>
</protein>
<comment type="similarity">
    <text evidence="1">Belongs to the Gfa family.</text>
</comment>
<dbReference type="PROSITE" id="PS51891">
    <property type="entry name" value="CENP_V_GFA"/>
    <property type="match status" value="1"/>
</dbReference>
<dbReference type="GO" id="GO:0016846">
    <property type="term" value="F:carbon-sulfur lyase activity"/>
    <property type="evidence" value="ECO:0007669"/>
    <property type="project" value="InterPro"/>
</dbReference>
<dbReference type="RefSeq" id="WP_173412799.1">
    <property type="nucleotide sequence ID" value="NZ_FMAG01000010.1"/>
</dbReference>
<keyword evidence="3" id="KW-0862">Zinc</keyword>
<evidence type="ECO:0000259" key="5">
    <source>
        <dbReference type="PROSITE" id="PS51891"/>
    </source>
</evidence>
<keyword evidence="4" id="KW-0456">Lyase</keyword>
<evidence type="ECO:0000313" key="7">
    <source>
        <dbReference type="Proteomes" id="UP000199101"/>
    </source>
</evidence>